<dbReference type="SUPFAM" id="SSF111069">
    <property type="entry name" value="Hypothetical protein yfbM"/>
    <property type="match status" value="1"/>
</dbReference>
<organism evidence="1 2">
    <name type="scientific">Streptomyces brasiliensis</name>
    <dbReference type="NCBI Taxonomy" id="1954"/>
    <lineage>
        <taxon>Bacteria</taxon>
        <taxon>Bacillati</taxon>
        <taxon>Actinomycetota</taxon>
        <taxon>Actinomycetes</taxon>
        <taxon>Kitasatosporales</taxon>
        <taxon>Streptomycetaceae</taxon>
        <taxon>Streptomyces</taxon>
    </lineage>
</organism>
<reference evidence="1" key="2">
    <citation type="submission" date="2020-09" db="EMBL/GenBank/DDBJ databases">
        <authorList>
            <person name="Sun Q."/>
            <person name="Ohkuma M."/>
        </authorList>
    </citation>
    <scope>NUCLEOTIDE SEQUENCE</scope>
    <source>
        <strain evidence="1">JCM 3086</strain>
    </source>
</reference>
<evidence type="ECO:0008006" key="3">
    <source>
        <dbReference type="Google" id="ProtNLM"/>
    </source>
</evidence>
<protein>
    <recommendedName>
        <fullName evidence="3">DUF1877 family protein</fullName>
    </recommendedName>
</protein>
<dbReference type="Proteomes" id="UP000657574">
    <property type="component" value="Unassembled WGS sequence"/>
</dbReference>
<proteinExistence type="predicted"/>
<dbReference type="EMBL" id="BMQA01000126">
    <property type="protein sequence ID" value="GGJ71013.1"/>
    <property type="molecule type" value="Genomic_DNA"/>
</dbReference>
<comment type="caution">
    <text evidence="1">The sequence shown here is derived from an EMBL/GenBank/DDBJ whole genome shotgun (WGS) entry which is preliminary data.</text>
</comment>
<gene>
    <name evidence="1" type="ORF">GCM10010121_097050</name>
</gene>
<sequence>MSMIGEYLRVTAAELDRAIQDPDWALDFAEEVQDAEEESEPATTEARHFSTSKTWDMLGFLLTRADFPVDVIHGEEPFAEDEDWGYGPPRYLRSERVRLGARALRATTYDQLVSGVNPADLTKADVYPLAGAYPLGWDRPGTLEWGRHWYDGLTQFFEAAAAADDAMLVWLD</sequence>
<dbReference type="AlphaFoldDB" id="A0A917UP10"/>
<accession>A0A917UP10</accession>
<evidence type="ECO:0000313" key="2">
    <source>
        <dbReference type="Proteomes" id="UP000657574"/>
    </source>
</evidence>
<dbReference type="Gene3D" id="3.40.1760.10">
    <property type="entry name" value="YfbM-like super family"/>
    <property type="match status" value="1"/>
</dbReference>
<name>A0A917UP10_9ACTN</name>
<evidence type="ECO:0000313" key="1">
    <source>
        <dbReference type="EMBL" id="GGJ71013.1"/>
    </source>
</evidence>
<dbReference type="InterPro" id="IPR035944">
    <property type="entry name" value="YfbM-like_sf"/>
</dbReference>
<reference evidence="1" key="1">
    <citation type="journal article" date="2014" name="Int. J. Syst. Evol. Microbiol.">
        <title>Complete genome sequence of Corynebacterium casei LMG S-19264T (=DSM 44701T), isolated from a smear-ripened cheese.</title>
        <authorList>
            <consortium name="US DOE Joint Genome Institute (JGI-PGF)"/>
            <person name="Walter F."/>
            <person name="Albersmeier A."/>
            <person name="Kalinowski J."/>
            <person name="Ruckert C."/>
        </authorList>
    </citation>
    <scope>NUCLEOTIDE SEQUENCE</scope>
    <source>
        <strain evidence="1">JCM 3086</strain>
    </source>
</reference>
<dbReference type="Pfam" id="PF08974">
    <property type="entry name" value="DUF1877"/>
    <property type="match status" value="1"/>
</dbReference>
<dbReference type="InterPro" id="IPR015068">
    <property type="entry name" value="DUF1877"/>
</dbReference>
<keyword evidence="2" id="KW-1185">Reference proteome</keyword>
<dbReference type="RefSeq" id="WP_189317661.1">
    <property type="nucleotide sequence ID" value="NZ_BMQA01000126.1"/>
</dbReference>